<dbReference type="InterPro" id="IPR046519">
    <property type="entry name" value="X-Tfes_XVIPCD"/>
</dbReference>
<dbReference type="EMBL" id="JBHGCJ010000015">
    <property type="protein sequence ID" value="MFG6110905.1"/>
    <property type="molecule type" value="Genomic_DNA"/>
</dbReference>
<dbReference type="Proteomes" id="UP001605261">
    <property type="component" value="Unassembled WGS sequence"/>
</dbReference>
<evidence type="ECO:0000313" key="3">
    <source>
        <dbReference type="EMBL" id="MFG6110905.1"/>
    </source>
</evidence>
<evidence type="ECO:0000256" key="1">
    <source>
        <dbReference type="SAM" id="MobiDB-lite"/>
    </source>
</evidence>
<reference evidence="3 4" key="1">
    <citation type="submission" date="2024-09" db="EMBL/GenBank/DDBJ databases">
        <authorList>
            <consortium name="All-Russian atlas of soil microorganisms"/>
            <consortium name="as a basis for the search for new antimicrobial producers and enzymes with unique properties"/>
            <person name="Sokolova E.A."/>
            <person name="Voronina E.N."/>
        </authorList>
    </citation>
    <scope>NUCLEOTIDE SEQUENCE [LARGE SCALE GENOMIC DNA]</scope>
    <source>
        <strain evidence="3 4">AF-22b-331.1</strain>
    </source>
</reference>
<comment type="caution">
    <text evidence="3">The sequence shown here is derived from an EMBL/GenBank/DDBJ whole genome shotgun (WGS) entry which is preliminary data.</text>
</comment>
<feature type="region of interest" description="Disordered" evidence="1">
    <location>
        <begin position="273"/>
        <end position="292"/>
    </location>
</feature>
<feature type="domain" description="X-Tfes XVIPCD" evidence="2">
    <location>
        <begin position="320"/>
        <end position="424"/>
    </location>
</feature>
<protein>
    <submittedName>
        <fullName evidence="3">XVIPCD domain-containing protein</fullName>
    </submittedName>
</protein>
<evidence type="ECO:0000313" key="4">
    <source>
        <dbReference type="Proteomes" id="UP001605261"/>
    </source>
</evidence>
<name>A0ABW7D180_9GAMM</name>
<proteinExistence type="predicted"/>
<feature type="compositionally biased region" description="Basic and acidic residues" evidence="1">
    <location>
        <begin position="273"/>
        <end position="287"/>
    </location>
</feature>
<evidence type="ECO:0000259" key="2">
    <source>
        <dbReference type="Pfam" id="PF20410"/>
    </source>
</evidence>
<feature type="region of interest" description="Disordered" evidence="1">
    <location>
        <begin position="304"/>
        <end position="325"/>
    </location>
</feature>
<gene>
    <name evidence="3" type="ORF">ACEU0G_000787</name>
</gene>
<keyword evidence="4" id="KW-1185">Reference proteome</keyword>
<sequence length="453" mass="49714">MAGLNEQDIKVLKSYADAGNRELYFNFLAQKDGSDGYGQLALGVVRNDNAPGATANSFADRQARADGVVMNEGQWQAFGVELMQRDLELRRAQLAEGRADLALNLPVKQIQQSHDPAFERRGIHPSAWTPYVLLEAARAKGGEREAEAVWKVLLDNQRDGLVRAGKTTAMVMDTYRDHIKDPEGYLANMAQARLPHGLQPTPNVDPDRIELRGQTYQYNAEGGQWRREIEVKVSVPLGPLPIPVGSFSPASVPVTDKATLEYLDDARRVRQQRQDLRDDFHPDDPNRNRPIMKSPHVLAEVGAPEHASPAQLAQATDPRSPDHARNGLYQQCAAGVRGLDAEVGKGWDRHSECMTASLTTLAATNRLDRVDQVVLTAPSQGKAGGDHVFVVQGALDDPTHRRAHMPTAQAITTPPEQSFQQLAALDQERARAPAMQVEHAQADPARSSAAMQI</sequence>
<accession>A0ABW7D180</accession>
<organism evidence="3 4">
    <name type="scientific">Stenotrophomonas nematodicola</name>
    <dbReference type="NCBI Taxonomy" id="2656746"/>
    <lineage>
        <taxon>Bacteria</taxon>
        <taxon>Pseudomonadati</taxon>
        <taxon>Pseudomonadota</taxon>
        <taxon>Gammaproteobacteria</taxon>
        <taxon>Lysobacterales</taxon>
        <taxon>Lysobacteraceae</taxon>
        <taxon>Stenotrophomonas</taxon>
    </lineage>
</organism>
<dbReference type="RefSeq" id="WP_394164369.1">
    <property type="nucleotide sequence ID" value="NZ_JBHGCJ010000015.1"/>
</dbReference>
<dbReference type="Pfam" id="PF20410">
    <property type="entry name" value="X-Tfes_XVIPCD"/>
    <property type="match status" value="1"/>
</dbReference>